<dbReference type="AlphaFoldDB" id="A0AAV2RMT9"/>
<gene>
    <name evidence="2" type="ORF">MNOR_LOCUS26542</name>
</gene>
<organism evidence="2 3">
    <name type="scientific">Meganyctiphanes norvegica</name>
    <name type="common">Northern krill</name>
    <name type="synonym">Thysanopoda norvegica</name>
    <dbReference type="NCBI Taxonomy" id="48144"/>
    <lineage>
        <taxon>Eukaryota</taxon>
        <taxon>Metazoa</taxon>
        <taxon>Ecdysozoa</taxon>
        <taxon>Arthropoda</taxon>
        <taxon>Crustacea</taxon>
        <taxon>Multicrustacea</taxon>
        <taxon>Malacostraca</taxon>
        <taxon>Eumalacostraca</taxon>
        <taxon>Eucarida</taxon>
        <taxon>Euphausiacea</taxon>
        <taxon>Euphausiidae</taxon>
        <taxon>Meganyctiphanes</taxon>
    </lineage>
</organism>
<feature type="region of interest" description="Disordered" evidence="1">
    <location>
        <begin position="63"/>
        <end position="83"/>
    </location>
</feature>
<dbReference type="EMBL" id="CAXKWB010026649">
    <property type="protein sequence ID" value="CAL4130435.1"/>
    <property type="molecule type" value="Genomic_DNA"/>
</dbReference>
<protein>
    <recommendedName>
        <fullName evidence="4">Deleted in azoospermia-associated protein 2</fullName>
    </recommendedName>
</protein>
<evidence type="ECO:0000313" key="2">
    <source>
        <dbReference type="EMBL" id="CAL4130435.1"/>
    </source>
</evidence>
<evidence type="ECO:0008006" key="4">
    <source>
        <dbReference type="Google" id="ProtNLM"/>
    </source>
</evidence>
<comment type="caution">
    <text evidence="2">The sequence shown here is derived from an EMBL/GenBank/DDBJ whole genome shotgun (WGS) entry which is preliminary data.</text>
</comment>
<proteinExistence type="predicted"/>
<name>A0AAV2RMT9_MEGNR</name>
<keyword evidence="3" id="KW-1185">Reference proteome</keyword>
<accession>A0AAV2RMT9</accession>
<evidence type="ECO:0000313" key="3">
    <source>
        <dbReference type="Proteomes" id="UP001497623"/>
    </source>
</evidence>
<feature type="non-terminal residue" evidence="2">
    <location>
        <position position="102"/>
    </location>
</feature>
<reference evidence="2 3" key="1">
    <citation type="submission" date="2024-05" db="EMBL/GenBank/DDBJ databases">
        <authorList>
            <person name="Wallberg A."/>
        </authorList>
    </citation>
    <scope>NUCLEOTIDE SEQUENCE [LARGE SCALE GENOMIC DNA]</scope>
</reference>
<evidence type="ECO:0000256" key="1">
    <source>
        <dbReference type="SAM" id="MobiDB-lite"/>
    </source>
</evidence>
<sequence>MKRPVSEVYCSPPGYYPFHQPAAAPTLQPISPFTIGYGVPAAPATIATLAALQQPPSAVFTPQHIGQPAHPPPALQHVSVSPGLPPPALNAHAPPIMHFIDQ</sequence>
<dbReference type="Proteomes" id="UP001497623">
    <property type="component" value="Unassembled WGS sequence"/>
</dbReference>